<accession>A0ABM4BW19</accession>
<dbReference type="GeneID" id="136071849"/>
<proteinExistence type="inferred from homology"/>
<evidence type="ECO:0000313" key="5">
    <source>
        <dbReference type="RefSeq" id="XP_065653406.1"/>
    </source>
</evidence>
<dbReference type="InterPro" id="IPR025602">
    <property type="entry name" value="BCP1_family"/>
</dbReference>
<protein>
    <recommendedName>
        <fullName evidence="2">Protein BCCIP homolog</fullName>
    </recommendedName>
</protein>
<sequence length="285" mass="32638">MESKVKSKRVTSDNDSSSESSDNEESNDEAVEENEKFEDINVEFEAEMPFEEDFHGIKQLLHNVFVTLHVDISELCELIINQENVGSTMKIADEKDSEVYGIFTVLSFKKHGEKKCIQQLQKELVSKAKSCGKSEQLAEIFQNKNVAYVINERFINLPGQIAVPFHKSLIREVEEAKKEDSTFELDYLLLISKTLQPANCESSKKKKKKKEIQEESIEYTNFEDEVFLNASEFHFNYCVTEATGLAASGGWNFSDKTMDTYRTVIVVPVKNWNKIVKDIAEMVEE</sequence>
<dbReference type="Proteomes" id="UP001652625">
    <property type="component" value="Chromosome 05"/>
</dbReference>
<reference evidence="5" key="1">
    <citation type="submission" date="2025-08" db="UniProtKB">
        <authorList>
            <consortium name="RefSeq"/>
        </authorList>
    </citation>
    <scope>IDENTIFICATION</scope>
</reference>
<organism evidence="4 5">
    <name type="scientific">Hydra vulgaris</name>
    <name type="common">Hydra</name>
    <name type="synonym">Hydra attenuata</name>
    <dbReference type="NCBI Taxonomy" id="6087"/>
    <lineage>
        <taxon>Eukaryota</taxon>
        <taxon>Metazoa</taxon>
        <taxon>Cnidaria</taxon>
        <taxon>Hydrozoa</taxon>
        <taxon>Hydroidolina</taxon>
        <taxon>Anthoathecata</taxon>
        <taxon>Aplanulata</taxon>
        <taxon>Hydridae</taxon>
        <taxon>Hydra</taxon>
    </lineage>
</organism>
<feature type="region of interest" description="Disordered" evidence="3">
    <location>
        <begin position="1"/>
        <end position="36"/>
    </location>
</feature>
<evidence type="ECO:0000256" key="1">
    <source>
        <dbReference type="ARBA" id="ARBA00006781"/>
    </source>
</evidence>
<dbReference type="PANTHER" id="PTHR13261">
    <property type="entry name" value="BRCA2 AND CDKN1A INTERACTING PROTEIN"/>
    <property type="match status" value="1"/>
</dbReference>
<feature type="compositionally biased region" description="Acidic residues" evidence="3">
    <location>
        <begin position="21"/>
        <end position="32"/>
    </location>
</feature>
<comment type="similarity">
    <text evidence="1 2">Belongs to the BCP1 family.</text>
</comment>
<keyword evidence="4" id="KW-1185">Reference proteome</keyword>
<name>A0ABM4BW19_HYDVU</name>
<evidence type="ECO:0000256" key="3">
    <source>
        <dbReference type="SAM" id="MobiDB-lite"/>
    </source>
</evidence>
<dbReference type="PANTHER" id="PTHR13261:SF0">
    <property type="entry name" value="BRCA2 AND CDKN1A-INTERACTING PROTEIN"/>
    <property type="match status" value="1"/>
</dbReference>
<gene>
    <name evidence="5" type="primary">LOC136071849</name>
</gene>
<evidence type="ECO:0000313" key="4">
    <source>
        <dbReference type="Proteomes" id="UP001652625"/>
    </source>
</evidence>
<dbReference type="PIRSF" id="PIRSF028983">
    <property type="entry name" value="BCP1"/>
    <property type="match status" value="1"/>
</dbReference>
<evidence type="ECO:0000256" key="2">
    <source>
        <dbReference type="PIRNR" id="PIRNR028983"/>
    </source>
</evidence>
<dbReference type="Pfam" id="PF13862">
    <property type="entry name" value="BCCIP"/>
    <property type="match status" value="1"/>
</dbReference>
<dbReference type="RefSeq" id="XP_065653406.1">
    <property type="nucleotide sequence ID" value="XM_065797334.1"/>
</dbReference>